<feature type="compositionally biased region" description="Basic and acidic residues" evidence="1">
    <location>
        <begin position="90"/>
        <end position="115"/>
    </location>
</feature>
<reference evidence="2 3" key="1">
    <citation type="journal article" date="2013" name="Curr. Biol.">
        <title>The Genome of the Foraminiferan Reticulomyxa filosa.</title>
        <authorList>
            <person name="Glockner G."/>
            <person name="Hulsmann N."/>
            <person name="Schleicher M."/>
            <person name="Noegel A.A."/>
            <person name="Eichinger L."/>
            <person name="Gallinger C."/>
            <person name="Pawlowski J."/>
            <person name="Sierra R."/>
            <person name="Euteneuer U."/>
            <person name="Pillet L."/>
            <person name="Moustafa A."/>
            <person name="Platzer M."/>
            <person name="Groth M."/>
            <person name="Szafranski K."/>
            <person name="Schliwa M."/>
        </authorList>
    </citation>
    <scope>NUCLEOTIDE SEQUENCE [LARGE SCALE GENOMIC DNA]</scope>
</reference>
<gene>
    <name evidence="2" type="ORF">RFI_07257</name>
</gene>
<evidence type="ECO:0000313" key="2">
    <source>
        <dbReference type="EMBL" id="ETO29867.1"/>
    </source>
</evidence>
<keyword evidence="3" id="KW-1185">Reference proteome</keyword>
<proteinExistence type="predicted"/>
<evidence type="ECO:0000313" key="3">
    <source>
        <dbReference type="Proteomes" id="UP000023152"/>
    </source>
</evidence>
<sequence>MIYIYNNKSRQWNNVSFSKSSPVMERTVGHALPKEDCKEIRICAIQCLDGHGLPESETLVCVTWCHTGYPNQGSSYLTEALKNGVNSNSMEKKEINKESTNDEKYVEKEDDKKNEAGATSEHSAKDDFKKSTWKDRSNVPYYYLNVYLFHSQNFRSSNIFTDDCQIIPLYFIPFGLHYSKFCCVVIGL</sequence>
<comment type="caution">
    <text evidence="2">The sequence shown here is derived from an EMBL/GenBank/DDBJ whole genome shotgun (WGS) entry which is preliminary data.</text>
</comment>
<name>X6NX81_RETFI</name>
<evidence type="ECO:0000256" key="1">
    <source>
        <dbReference type="SAM" id="MobiDB-lite"/>
    </source>
</evidence>
<dbReference type="Proteomes" id="UP000023152">
    <property type="component" value="Unassembled WGS sequence"/>
</dbReference>
<dbReference type="EMBL" id="ASPP01005800">
    <property type="protein sequence ID" value="ETO29867.1"/>
    <property type="molecule type" value="Genomic_DNA"/>
</dbReference>
<organism evidence="2 3">
    <name type="scientific">Reticulomyxa filosa</name>
    <dbReference type="NCBI Taxonomy" id="46433"/>
    <lineage>
        <taxon>Eukaryota</taxon>
        <taxon>Sar</taxon>
        <taxon>Rhizaria</taxon>
        <taxon>Retaria</taxon>
        <taxon>Foraminifera</taxon>
        <taxon>Monothalamids</taxon>
        <taxon>Reticulomyxidae</taxon>
        <taxon>Reticulomyxa</taxon>
    </lineage>
</organism>
<protein>
    <submittedName>
        <fullName evidence="2">Uncharacterized protein</fullName>
    </submittedName>
</protein>
<dbReference type="AlphaFoldDB" id="X6NX81"/>
<feature type="region of interest" description="Disordered" evidence="1">
    <location>
        <begin position="88"/>
        <end position="123"/>
    </location>
</feature>
<accession>X6NX81</accession>